<dbReference type="Proteomes" id="UP001153269">
    <property type="component" value="Unassembled WGS sequence"/>
</dbReference>
<proteinExistence type="predicted"/>
<reference evidence="2" key="1">
    <citation type="submission" date="2020-03" db="EMBL/GenBank/DDBJ databases">
        <authorList>
            <person name="Weist P."/>
        </authorList>
    </citation>
    <scope>NUCLEOTIDE SEQUENCE</scope>
</reference>
<dbReference type="EMBL" id="CADEAL010001883">
    <property type="protein sequence ID" value="CAB1436341.1"/>
    <property type="molecule type" value="Genomic_DNA"/>
</dbReference>
<organism evidence="2 3">
    <name type="scientific">Pleuronectes platessa</name>
    <name type="common">European plaice</name>
    <dbReference type="NCBI Taxonomy" id="8262"/>
    <lineage>
        <taxon>Eukaryota</taxon>
        <taxon>Metazoa</taxon>
        <taxon>Chordata</taxon>
        <taxon>Craniata</taxon>
        <taxon>Vertebrata</taxon>
        <taxon>Euteleostomi</taxon>
        <taxon>Actinopterygii</taxon>
        <taxon>Neopterygii</taxon>
        <taxon>Teleostei</taxon>
        <taxon>Neoteleostei</taxon>
        <taxon>Acanthomorphata</taxon>
        <taxon>Carangaria</taxon>
        <taxon>Pleuronectiformes</taxon>
        <taxon>Pleuronectoidei</taxon>
        <taxon>Pleuronectidae</taxon>
        <taxon>Pleuronectes</taxon>
    </lineage>
</organism>
<accession>A0A9N7YQZ1</accession>
<evidence type="ECO:0000313" key="2">
    <source>
        <dbReference type="EMBL" id="CAB1436341.1"/>
    </source>
</evidence>
<protein>
    <submittedName>
        <fullName evidence="2">Uncharacterized protein</fullName>
    </submittedName>
</protein>
<evidence type="ECO:0000313" key="3">
    <source>
        <dbReference type="Proteomes" id="UP001153269"/>
    </source>
</evidence>
<gene>
    <name evidence="2" type="ORF">PLEPLA_LOCUS24373</name>
</gene>
<evidence type="ECO:0000256" key="1">
    <source>
        <dbReference type="SAM" id="MobiDB-lite"/>
    </source>
</evidence>
<dbReference type="AlphaFoldDB" id="A0A9N7YQZ1"/>
<comment type="caution">
    <text evidence="2">The sequence shown here is derived from an EMBL/GenBank/DDBJ whole genome shotgun (WGS) entry which is preliminary data.</text>
</comment>
<keyword evidence="3" id="KW-1185">Reference proteome</keyword>
<sequence>MSHLSAGWIILAKSASNENTTGIDVTVGLHGIALEAEIWWRRRPGYVTSHSTLLSSRRRVLAGKRRRGREAEPAVGVSHEPKPPPQLGLVRGCRVAGPMSAARFCWTYQSVLHVVAHPGSSGDLAEKQSLRSGHEAEQRRLAPGFFLQLLTSSLCCVQGNSDIPTSYLKESSGLLRRSWTRALCRSPAVRAERRPTLRFLQTANGSRMRKATADPALAYREGFSCVERGETERTSSCGAPHHHTSLCGAHHPAVYIIITHIIVRRTSSCHPAAHIILLRTSSPHIIVRRTSSCGAHPPATHIIVRRTSSCGAHHPAAHIILQRTSSCGAHHRGMHFILRRTSSPHIIVRRTSSCGVYHHHPHHRAAHIIVPSCGAHHPVAHIITAHHRAAHIILRRTSSCNAHHRAPHIILRRTSSCGAHHPATHIILGRTSSPHIILRRTSSCSAYRTSTCGVHYLATHIILRHTSSCGAHHPEVHIILGRTSAHIVLRRTLSCCAHNHRTSSCAAPHRASHLYWVCTLGVDALKAGACFCVFRDTQEGSLTEYKDKQMTCNPWKEISANVGLQVDESDSQNAATPRPPALSDAVESLFQQSAPRQGGVAV</sequence>
<feature type="region of interest" description="Disordered" evidence="1">
    <location>
        <begin position="60"/>
        <end position="83"/>
    </location>
</feature>
<name>A0A9N7YQZ1_PLEPL</name>